<dbReference type="EMBL" id="ABCK01000014">
    <property type="protein sequence ID" value="EDM26772.1"/>
    <property type="molecule type" value="Genomic_DNA"/>
</dbReference>
<dbReference type="InterPro" id="IPR022655">
    <property type="entry name" value="DUF1553"/>
</dbReference>
<evidence type="ECO:0008006" key="7">
    <source>
        <dbReference type="Google" id="ProtNLM"/>
    </source>
</evidence>
<dbReference type="GO" id="GO:0020037">
    <property type="term" value="F:heme binding"/>
    <property type="evidence" value="ECO:0007669"/>
    <property type="project" value="InterPro"/>
</dbReference>
<evidence type="ECO:0000259" key="3">
    <source>
        <dbReference type="Pfam" id="PF07587"/>
    </source>
</evidence>
<evidence type="ECO:0000313" key="5">
    <source>
        <dbReference type="EMBL" id="EDM26772.1"/>
    </source>
</evidence>
<dbReference type="Pfam" id="PF07587">
    <property type="entry name" value="PSD1"/>
    <property type="match status" value="1"/>
</dbReference>
<keyword evidence="6" id="KW-1185">Reference proteome</keyword>
<dbReference type="PANTHER" id="PTHR35889">
    <property type="entry name" value="CYCLOINULO-OLIGOSACCHARIDE FRUCTANOTRANSFERASE-RELATED"/>
    <property type="match status" value="1"/>
</dbReference>
<keyword evidence="1" id="KW-0175">Coiled coil</keyword>
<evidence type="ECO:0000259" key="2">
    <source>
        <dbReference type="Pfam" id="PF07583"/>
    </source>
</evidence>
<dbReference type="RefSeq" id="WP_007279550.1">
    <property type="nucleotide sequence ID" value="NZ_ABCK01000014.1"/>
</dbReference>
<dbReference type="InterPro" id="IPR036909">
    <property type="entry name" value="Cyt_c-like_dom_sf"/>
</dbReference>
<dbReference type="InterPro" id="IPR011429">
    <property type="entry name" value="Cyt_c_Planctomycete-type"/>
</dbReference>
<dbReference type="SUPFAM" id="SSF46626">
    <property type="entry name" value="Cytochrome c"/>
    <property type="match status" value="1"/>
</dbReference>
<dbReference type="GO" id="GO:0009055">
    <property type="term" value="F:electron transfer activity"/>
    <property type="evidence" value="ECO:0007669"/>
    <property type="project" value="InterPro"/>
</dbReference>
<protein>
    <recommendedName>
        <fullName evidence="7">Cytochrome c domain-containing protein</fullName>
    </recommendedName>
</protein>
<dbReference type="STRING" id="313628.LNTAR_19035"/>
<comment type="caution">
    <text evidence="5">The sequence shown here is derived from an EMBL/GenBank/DDBJ whole genome shotgun (WGS) entry which is preliminary data.</text>
</comment>
<feature type="domain" description="DUF1549" evidence="2">
    <location>
        <begin position="144"/>
        <end position="349"/>
    </location>
</feature>
<evidence type="ECO:0000259" key="4">
    <source>
        <dbReference type="Pfam" id="PF07635"/>
    </source>
</evidence>
<dbReference type="InterPro" id="IPR011444">
    <property type="entry name" value="DUF1549"/>
</dbReference>
<dbReference type="AlphaFoldDB" id="A6DNW3"/>
<reference evidence="5 6" key="1">
    <citation type="journal article" date="2010" name="J. Bacteriol.">
        <title>Genome sequence of Lentisphaera araneosa HTCC2155T, the type species of the order Lentisphaerales in the phylum Lentisphaerae.</title>
        <authorList>
            <person name="Thrash J.C."/>
            <person name="Cho J.C."/>
            <person name="Vergin K.L."/>
            <person name="Morris R.M."/>
            <person name="Giovannoni S.J."/>
        </authorList>
    </citation>
    <scope>NUCLEOTIDE SEQUENCE [LARGE SCALE GENOMIC DNA]</scope>
    <source>
        <strain evidence="5 6">HTCC2155</strain>
    </source>
</reference>
<evidence type="ECO:0000256" key="1">
    <source>
        <dbReference type="SAM" id="Coils"/>
    </source>
</evidence>
<dbReference type="Pfam" id="PF07635">
    <property type="entry name" value="PSCyt1"/>
    <property type="match status" value="1"/>
</dbReference>
<evidence type="ECO:0000313" key="6">
    <source>
        <dbReference type="Proteomes" id="UP000004947"/>
    </source>
</evidence>
<feature type="domain" description="DUF1553" evidence="3">
    <location>
        <begin position="643"/>
        <end position="897"/>
    </location>
</feature>
<organism evidence="5 6">
    <name type="scientific">Lentisphaera araneosa HTCC2155</name>
    <dbReference type="NCBI Taxonomy" id="313628"/>
    <lineage>
        <taxon>Bacteria</taxon>
        <taxon>Pseudomonadati</taxon>
        <taxon>Lentisphaerota</taxon>
        <taxon>Lentisphaeria</taxon>
        <taxon>Lentisphaerales</taxon>
        <taxon>Lentisphaeraceae</taxon>
        <taxon>Lentisphaera</taxon>
    </lineage>
</organism>
<dbReference type="Proteomes" id="UP000004947">
    <property type="component" value="Unassembled WGS sequence"/>
</dbReference>
<gene>
    <name evidence="5" type="ORF">LNTAR_19035</name>
</gene>
<dbReference type="OrthoDB" id="127107at2"/>
<feature type="domain" description="Cytochrome C Planctomycete-type" evidence="4">
    <location>
        <begin position="35"/>
        <end position="103"/>
    </location>
</feature>
<sequence>MKKILLGSLILSSLASQGKDINFNKDVLPILSDKCYACHGPDAHDIKGKLQLHTFDKAAKERHYTSKNGKKKILDPAIVPGKPDESLVWERIMTYDEDDVMPPLKHHKPLSQKEKETIRQWIESGAEYEPHWAYTSIKKPQGNVDQLASKKLKEHKLDFSEEADKRTLVRRLSFDLRGLPASPQEIQIFLKDSSPDAWSKLIDKFLASPAFGEKMAVMWLDLVRYADTVGYHGDQIQHVEAYRDYVIKAFNKNMPFDQFTKEQLAGDLLPNPTQDQLIASAYNRLNMMSREGGAQENEYLAKYAQDRVATTSIAWMGSTLACAECHDHKYDPFTAKDFYAFAAFFSDIQQVGVYNRNPSGKGGLRNEDPFPPYITLNQPEIYAAINPIKADLAKSEEIVKASLAGATFGEAKVKQLNSLFTVHAETQIDTAKVSIPIKIDKATGQIAFEFPKSDKPLPALKGLSISKDGKAITYKNADASHSHGGYHPHFLIHKNPQGWKADHKKMQALVMTPHHNMEGDYRVDLEFEKSPRIKLKISSYTGCFYTGKHLQTLHTGNRAQKKKLLVYLSNAEYRTHDGKIAQLKNKLKNTEKNTRELCQITVAVKPRLVRLLPKGNWQDNSGEIVQPAVPAFLGKINKEGRATRLDLAEWLTSQDNPLTSRTLANRLWKQFFGRGLAADVTDLGAQGQAPENPELLDLLATELKSNWDIKALVKTIVSSRAYRQSSNAQETLKKYDPFNDYLARQNSRRLEAELLRDNLLEISSLLIHNQGGSAVKPYQPEGYYKDLNFPRRVYKADNNDQQYRRGVYMHRQRTYLHPMLKAFDAPSREQCVAARSVSNTPLQALNLLNDPSFVEAAKNFAQSTLTLFENKNKRLHWMFEKSTGRTPDATELAQLQKIADTELKYYSDKPKEATELLKIGLKVVDPKLDPKELAAWTSVARIMLNLHETITVY</sequence>
<feature type="coiled-coil region" evidence="1">
    <location>
        <begin position="573"/>
        <end position="600"/>
    </location>
</feature>
<name>A6DNW3_9BACT</name>
<accession>A6DNW3</accession>
<proteinExistence type="predicted"/>
<dbReference type="PANTHER" id="PTHR35889:SF3">
    <property type="entry name" value="F-BOX DOMAIN-CONTAINING PROTEIN"/>
    <property type="match status" value="1"/>
</dbReference>
<dbReference type="eggNOG" id="COG2010">
    <property type="taxonomic scope" value="Bacteria"/>
</dbReference>
<dbReference type="Pfam" id="PF07583">
    <property type="entry name" value="PSCyt2"/>
    <property type="match status" value="1"/>
</dbReference>